<name>A0A2S8GPB6_9BACT</name>
<dbReference type="AlphaFoldDB" id="A0A2S8GPB6"/>
<sequence length="105" mass="12334">MYLDPSVKIDPQGFELIDWMDDFSRFKFVAHTDDISKLFLNPPVDTSIMKPSFKMDNNGQYRWWDPSSQCLTGAEYELPNVKFMDVGYVDNEDGTLTVYIQWFET</sequence>
<evidence type="ECO:0000313" key="1">
    <source>
        <dbReference type="EMBL" id="PQO46286.1"/>
    </source>
</evidence>
<comment type="caution">
    <text evidence="1">The sequence shown here is derived from an EMBL/GenBank/DDBJ whole genome shotgun (WGS) entry which is preliminary data.</text>
</comment>
<organism evidence="1 2">
    <name type="scientific">Blastopirellula marina</name>
    <dbReference type="NCBI Taxonomy" id="124"/>
    <lineage>
        <taxon>Bacteria</taxon>
        <taxon>Pseudomonadati</taxon>
        <taxon>Planctomycetota</taxon>
        <taxon>Planctomycetia</taxon>
        <taxon>Pirellulales</taxon>
        <taxon>Pirellulaceae</taxon>
        <taxon>Blastopirellula</taxon>
    </lineage>
</organism>
<proteinExistence type="predicted"/>
<protein>
    <submittedName>
        <fullName evidence="1">Uncharacterized protein</fullName>
    </submittedName>
</protein>
<gene>
    <name evidence="1" type="ORF">C5Y93_09880</name>
</gene>
<evidence type="ECO:0000313" key="2">
    <source>
        <dbReference type="Proteomes" id="UP000237819"/>
    </source>
</evidence>
<reference evidence="1 2" key="1">
    <citation type="submission" date="2018-02" db="EMBL/GenBank/DDBJ databases">
        <title>Comparative genomes isolates from brazilian mangrove.</title>
        <authorList>
            <person name="Araujo J.E."/>
            <person name="Taketani R.G."/>
            <person name="Silva M.C.P."/>
            <person name="Loureco M.V."/>
            <person name="Andreote F.D."/>
        </authorList>
    </citation>
    <scope>NUCLEOTIDE SEQUENCE [LARGE SCALE GENOMIC DNA]</scope>
    <source>
        <strain evidence="1 2">Nap-Phe MGV</strain>
    </source>
</reference>
<dbReference type="Proteomes" id="UP000237819">
    <property type="component" value="Unassembled WGS sequence"/>
</dbReference>
<dbReference type="EMBL" id="PUHZ01000010">
    <property type="protein sequence ID" value="PQO46286.1"/>
    <property type="molecule type" value="Genomic_DNA"/>
</dbReference>
<accession>A0A2S8GPB6</accession>